<gene>
    <name evidence="1" type="ORF">HMPREF3229_00252</name>
</gene>
<proteinExistence type="predicted"/>
<name>A0A133PSC1_9FIRM</name>
<protein>
    <submittedName>
        <fullName evidence="1">Uncharacterized protein</fullName>
    </submittedName>
</protein>
<reference evidence="1 2" key="1">
    <citation type="submission" date="2016-01" db="EMBL/GenBank/DDBJ databases">
        <authorList>
            <person name="Oliw E.H."/>
        </authorList>
    </citation>
    <scope>NUCLEOTIDE SEQUENCE [LARGE SCALE GENOMIC DNA]</scope>
    <source>
        <strain evidence="1 2">CMW7756A</strain>
    </source>
</reference>
<dbReference type="AlphaFoldDB" id="A0A133PSC1"/>
<dbReference type="EMBL" id="LRQE01000004">
    <property type="protein sequence ID" value="KXA31723.1"/>
    <property type="molecule type" value="Genomic_DNA"/>
</dbReference>
<sequence>MLKFYLDKYLNRRRGFNCEKIFQIIFARNDMFCIITAVSAIASLEIIE</sequence>
<organism evidence="1">
    <name type="scientific">Peptoniphilus harei</name>
    <dbReference type="NCBI Taxonomy" id="54005"/>
    <lineage>
        <taxon>Bacteria</taxon>
        <taxon>Bacillati</taxon>
        <taxon>Bacillota</taxon>
        <taxon>Tissierellia</taxon>
        <taxon>Tissierellales</taxon>
        <taxon>Peptoniphilaceae</taxon>
        <taxon>Peptoniphilus</taxon>
    </lineage>
</organism>
<evidence type="ECO:0000313" key="2">
    <source>
        <dbReference type="Proteomes" id="UP000070174"/>
    </source>
</evidence>
<comment type="caution">
    <text evidence="1">The sequence shown here is derived from an EMBL/GenBank/DDBJ whole genome shotgun (WGS) entry which is preliminary data.</text>
</comment>
<dbReference type="Proteomes" id="UP000070174">
    <property type="component" value="Unassembled WGS sequence"/>
</dbReference>
<evidence type="ECO:0000313" key="1">
    <source>
        <dbReference type="EMBL" id="KXA31723.1"/>
    </source>
</evidence>
<accession>A0A133PSC1</accession>